<reference evidence="1 2" key="1">
    <citation type="submission" date="2019-03" db="EMBL/GenBank/DDBJ databases">
        <title>Rhizobium sp. nov., an bacterium isolated from biocrust in Mu Us Desert.</title>
        <authorList>
            <person name="Lixiong L."/>
        </authorList>
    </citation>
    <scope>NUCLEOTIDE SEQUENCE [LARGE SCALE GENOMIC DNA]</scope>
    <source>
        <strain evidence="1 2">SPY-1</strain>
    </source>
</reference>
<dbReference type="OrthoDB" id="8371374at2"/>
<protein>
    <submittedName>
        <fullName evidence="1">Uncharacterized protein</fullName>
    </submittedName>
</protein>
<evidence type="ECO:0000313" key="2">
    <source>
        <dbReference type="Proteomes" id="UP000295238"/>
    </source>
</evidence>
<sequence length="242" mass="27548">MVYLDHLLKARNAALMSGGKIIKGQRRQHVVERIMDTLDDWRSSPWEHEGSTRAGLRAALCQLGNGWNESDHEAAALLGTALKKLGKADRPTWIEGQPEYLLPRENCIRCGDALDEETIESRGRFCSDICRQSAAQFNTGIHQLANRRAYIRTWYVVAKAAAPERPCQMCGKGYRSAFEEQKFCSYSCSCAAQRNPERRRQCAHCQKAFVIRQTAGKTQRHCSRECRLAAWEMTDFRCEVCD</sequence>
<proteinExistence type="predicted"/>
<gene>
    <name evidence="1" type="ORF">E2F50_00150</name>
</gene>
<name>A0A4R5ULB2_9HYPH</name>
<dbReference type="AlphaFoldDB" id="A0A4R5ULB2"/>
<dbReference type="EMBL" id="SMTL01000001">
    <property type="protein sequence ID" value="TDK38612.1"/>
    <property type="molecule type" value="Genomic_DNA"/>
</dbReference>
<accession>A0A4R5ULB2</accession>
<keyword evidence="2" id="KW-1185">Reference proteome</keyword>
<comment type="caution">
    <text evidence="1">The sequence shown here is derived from an EMBL/GenBank/DDBJ whole genome shotgun (WGS) entry which is preliminary data.</text>
</comment>
<organism evidence="1 2">
    <name type="scientific">Rhizobium deserti</name>
    <dbReference type="NCBI Taxonomy" id="2547961"/>
    <lineage>
        <taxon>Bacteria</taxon>
        <taxon>Pseudomonadati</taxon>
        <taxon>Pseudomonadota</taxon>
        <taxon>Alphaproteobacteria</taxon>
        <taxon>Hyphomicrobiales</taxon>
        <taxon>Rhizobiaceae</taxon>
        <taxon>Rhizobium/Agrobacterium group</taxon>
        <taxon>Rhizobium</taxon>
    </lineage>
</organism>
<dbReference type="RefSeq" id="WP_133314058.1">
    <property type="nucleotide sequence ID" value="NZ_SMTL01000001.1"/>
</dbReference>
<evidence type="ECO:0000313" key="1">
    <source>
        <dbReference type="EMBL" id="TDK38612.1"/>
    </source>
</evidence>
<dbReference type="Proteomes" id="UP000295238">
    <property type="component" value="Unassembled WGS sequence"/>
</dbReference>